<dbReference type="Proteomes" id="UP000323632">
    <property type="component" value="Unassembled WGS sequence"/>
</dbReference>
<dbReference type="EMBL" id="VWSH01000001">
    <property type="protein sequence ID" value="KAA5536555.1"/>
    <property type="molecule type" value="Genomic_DNA"/>
</dbReference>
<dbReference type="PANTHER" id="PTHR30535:SF35">
    <property type="entry name" value="PERIPLASMIC BINDING PROTEIN"/>
    <property type="match status" value="1"/>
</dbReference>
<gene>
    <name evidence="3" type="ORF">F0919_02485</name>
</gene>
<dbReference type="AlphaFoldDB" id="A0A5M6CU80"/>
<evidence type="ECO:0000256" key="1">
    <source>
        <dbReference type="ARBA" id="ARBA00022729"/>
    </source>
</evidence>
<dbReference type="InterPro" id="IPR054828">
    <property type="entry name" value="Vit_B12_bind_prot"/>
</dbReference>
<dbReference type="NCBIfam" id="NF038402">
    <property type="entry name" value="TroA_like"/>
    <property type="match status" value="1"/>
</dbReference>
<evidence type="ECO:0000313" key="3">
    <source>
        <dbReference type="EMBL" id="KAA5536555.1"/>
    </source>
</evidence>
<dbReference type="InterPro" id="IPR002491">
    <property type="entry name" value="ABC_transptr_periplasmic_BD"/>
</dbReference>
<evidence type="ECO:0000313" key="4">
    <source>
        <dbReference type="Proteomes" id="UP000323632"/>
    </source>
</evidence>
<proteinExistence type="predicted"/>
<sequence length="252" mass="28862">MILQRPSLSYIPKRIVSLVPSQTELLFDLGLEDETVGITKFCVHPEKWFRTKTRVGGTKTINIEKIKSLHPDLIIANKEENVKEQIEAISMIAPTWISDIQNLDDALQMISDIGQLTNKVSEANRVVTEIESAFGNINIDKTSHSKALYLIWRKPWMTIGKDTFIHAMLEKLNLKNAFEHLSRYPELSDDDIRNSNASLVLLSSEPYPFKEKHIAMIQELLPEAKIELVDGEMFSWYGSRLLKAPVYFESLF</sequence>
<dbReference type="Gene3D" id="3.40.50.1980">
    <property type="entry name" value="Nitrogenase molybdenum iron protein domain"/>
    <property type="match status" value="2"/>
</dbReference>
<protein>
    <submittedName>
        <fullName evidence="3">ABC transporter substrate-binding protein</fullName>
    </submittedName>
</protein>
<keyword evidence="1" id="KW-0732">Signal</keyword>
<dbReference type="Pfam" id="PF01497">
    <property type="entry name" value="Peripla_BP_2"/>
    <property type="match status" value="1"/>
</dbReference>
<dbReference type="PANTHER" id="PTHR30535">
    <property type="entry name" value="VITAMIN B12-BINDING PROTEIN"/>
    <property type="match status" value="1"/>
</dbReference>
<organism evidence="3 4">
    <name type="scientific">Taibaiella lutea</name>
    <dbReference type="NCBI Taxonomy" id="2608001"/>
    <lineage>
        <taxon>Bacteria</taxon>
        <taxon>Pseudomonadati</taxon>
        <taxon>Bacteroidota</taxon>
        <taxon>Chitinophagia</taxon>
        <taxon>Chitinophagales</taxon>
        <taxon>Chitinophagaceae</taxon>
        <taxon>Taibaiella</taxon>
    </lineage>
</organism>
<dbReference type="RefSeq" id="WP_150031132.1">
    <property type="nucleotide sequence ID" value="NZ_VWSH01000001.1"/>
</dbReference>
<dbReference type="SUPFAM" id="SSF53807">
    <property type="entry name" value="Helical backbone' metal receptor"/>
    <property type="match status" value="1"/>
</dbReference>
<feature type="domain" description="Fe/B12 periplasmic-binding" evidence="2">
    <location>
        <begin position="14"/>
        <end position="252"/>
    </location>
</feature>
<name>A0A5M6CU80_9BACT</name>
<dbReference type="InterPro" id="IPR050902">
    <property type="entry name" value="ABC_Transporter_SBP"/>
</dbReference>
<reference evidence="3 4" key="1">
    <citation type="submission" date="2019-09" db="EMBL/GenBank/DDBJ databases">
        <title>Genome sequence and assembly of Taibaiella sp.</title>
        <authorList>
            <person name="Chhetri G."/>
        </authorList>
    </citation>
    <scope>NUCLEOTIDE SEQUENCE [LARGE SCALE GENOMIC DNA]</scope>
    <source>
        <strain evidence="3 4">KVB11</strain>
    </source>
</reference>
<keyword evidence="4" id="KW-1185">Reference proteome</keyword>
<accession>A0A5M6CU80</accession>
<dbReference type="PROSITE" id="PS50983">
    <property type="entry name" value="FE_B12_PBP"/>
    <property type="match status" value="1"/>
</dbReference>
<comment type="caution">
    <text evidence="3">The sequence shown here is derived from an EMBL/GenBank/DDBJ whole genome shotgun (WGS) entry which is preliminary data.</text>
</comment>
<evidence type="ECO:0000259" key="2">
    <source>
        <dbReference type="PROSITE" id="PS50983"/>
    </source>
</evidence>